<feature type="transmembrane region" description="Helical" evidence="1">
    <location>
        <begin position="6"/>
        <end position="27"/>
    </location>
</feature>
<keyword evidence="1" id="KW-1133">Transmembrane helix</keyword>
<organism evidence="2 3">
    <name type="scientific">Ramlibacter aquaticus</name>
    <dbReference type="NCBI Taxonomy" id="2780094"/>
    <lineage>
        <taxon>Bacteria</taxon>
        <taxon>Pseudomonadati</taxon>
        <taxon>Pseudomonadota</taxon>
        <taxon>Betaproteobacteria</taxon>
        <taxon>Burkholderiales</taxon>
        <taxon>Comamonadaceae</taxon>
        <taxon>Ramlibacter</taxon>
    </lineage>
</organism>
<protein>
    <recommendedName>
        <fullName evidence="4">DUF4893 domain-containing protein</fullName>
    </recommendedName>
</protein>
<dbReference type="EMBL" id="JADDOJ010000165">
    <property type="protein sequence ID" value="MBE7942841.1"/>
    <property type="molecule type" value="Genomic_DNA"/>
</dbReference>
<name>A0ABR9SKE0_9BURK</name>
<evidence type="ECO:0008006" key="4">
    <source>
        <dbReference type="Google" id="ProtNLM"/>
    </source>
</evidence>
<gene>
    <name evidence="2" type="ORF">IM725_19935</name>
</gene>
<keyword evidence="1" id="KW-0812">Transmembrane</keyword>
<reference evidence="2 3" key="1">
    <citation type="submission" date="2020-10" db="EMBL/GenBank/DDBJ databases">
        <title>Draft genome of Ramlibacter aquaticus LMG 30558.</title>
        <authorList>
            <person name="Props R."/>
        </authorList>
    </citation>
    <scope>NUCLEOTIDE SEQUENCE [LARGE SCALE GENOMIC DNA]</scope>
    <source>
        <strain evidence="2 3">LMG 30558</strain>
    </source>
</reference>
<comment type="caution">
    <text evidence="2">The sequence shown here is derived from an EMBL/GenBank/DDBJ whole genome shotgun (WGS) entry which is preliminary data.</text>
</comment>
<proteinExistence type="predicted"/>
<sequence>MRRIAWGASVTGMGVIVAAIGAIGALHTSGGRELMARLGVPCPVDKVSAEQVTHLRQVGSQALRGTVPAPARQALGMTLGQTTEADVKQWQKASGAQCETLQRGYPFVRCRGIPAAALGAEGPAVSELWFSFSPAGRLIAVDLYRRGLDDTGSQQAWSDARARMAKVFGAPARVTGDASPAVLRASALQTARVEYRFSDYFVALTAVNLPHAGLAVREQYTLVN</sequence>
<evidence type="ECO:0000313" key="3">
    <source>
        <dbReference type="Proteomes" id="UP000715965"/>
    </source>
</evidence>
<keyword evidence="3" id="KW-1185">Reference proteome</keyword>
<evidence type="ECO:0000256" key="1">
    <source>
        <dbReference type="SAM" id="Phobius"/>
    </source>
</evidence>
<dbReference type="RefSeq" id="WP_193782385.1">
    <property type="nucleotide sequence ID" value="NZ_JADDOJ010000165.1"/>
</dbReference>
<dbReference type="Proteomes" id="UP000715965">
    <property type="component" value="Unassembled WGS sequence"/>
</dbReference>
<keyword evidence="1" id="KW-0472">Membrane</keyword>
<evidence type="ECO:0000313" key="2">
    <source>
        <dbReference type="EMBL" id="MBE7942841.1"/>
    </source>
</evidence>
<accession>A0ABR9SKE0</accession>